<dbReference type="RefSeq" id="WP_025803603.1">
    <property type="nucleotide sequence ID" value="NZ_CP053842.1"/>
</dbReference>
<keyword evidence="3" id="KW-1185">Reference proteome</keyword>
<evidence type="ECO:0008006" key="4">
    <source>
        <dbReference type="Google" id="ProtNLM"/>
    </source>
</evidence>
<keyword evidence="1" id="KW-0732">Signal</keyword>
<feature type="signal peptide" evidence="1">
    <location>
        <begin position="1"/>
        <end position="20"/>
    </location>
</feature>
<dbReference type="SUPFAM" id="SSF48403">
    <property type="entry name" value="Ankyrin repeat"/>
    <property type="match status" value="1"/>
</dbReference>
<dbReference type="OrthoDB" id="5364701at2"/>
<proteinExistence type="predicted"/>
<organism evidence="2 3">
    <name type="scientific">Campylobacter corcagiensis</name>
    <dbReference type="NCBI Taxonomy" id="1448857"/>
    <lineage>
        <taxon>Bacteria</taxon>
        <taxon>Pseudomonadati</taxon>
        <taxon>Campylobacterota</taxon>
        <taxon>Epsilonproteobacteria</taxon>
        <taxon>Campylobacterales</taxon>
        <taxon>Campylobacteraceae</taxon>
        <taxon>Campylobacter</taxon>
    </lineage>
</organism>
<dbReference type="EMBL" id="CP063078">
    <property type="protein sequence ID" value="QOQ87243.1"/>
    <property type="molecule type" value="Genomic_DNA"/>
</dbReference>
<evidence type="ECO:0000313" key="2">
    <source>
        <dbReference type="EMBL" id="QOQ87243.1"/>
    </source>
</evidence>
<feature type="chain" id="PRO_5029906601" description="Ankyrin repeat domain-containing protein" evidence="1">
    <location>
        <begin position="21"/>
        <end position="187"/>
    </location>
</feature>
<reference evidence="2 3" key="1">
    <citation type="submission" date="2020-10" db="EMBL/GenBank/DDBJ databases">
        <title>Campylobacter and Helicobacter PacBio genomes.</title>
        <authorList>
            <person name="Lane C."/>
        </authorList>
    </citation>
    <scope>NUCLEOTIDE SEQUENCE [LARGE SCALE GENOMIC DNA]</scope>
    <source>
        <strain evidence="2 3">2016D-0077</strain>
    </source>
</reference>
<dbReference type="InterPro" id="IPR036770">
    <property type="entry name" value="Ankyrin_rpt-contain_sf"/>
</dbReference>
<dbReference type="Gene3D" id="1.25.40.20">
    <property type="entry name" value="Ankyrin repeat-containing domain"/>
    <property type="match status" value="1"/>
</dbReference>
<evidence type="ECO:0000256" key="1">
    <source>
        <dbReference type="SAM" id="SignalP"/>
    </source>
</evidence>
<sequence>MKQIFKAILFLFLTLNFVFADEVKDDNTTLQNQNLTKQVDELNKTINYANYDKFIEILNKYPNLINATDSEGLRPLEHAIVFAESIDEIIAKNKLFKKTEKVNHYEFFDHLVEKGADLNYEVLDTQLTLIQHATIALNEEYLIDFVNKNIDKIDINLDYNDYQTTVLTLAHKHNKKIFLSATLKMEQ</sequence>
<dbReference type="AlphaFoldDB" id="A0A7M1LG04"/>
<protein>
    <recommendedName>
        <fullName evidence="4">Ankyrin repeat domain-containing protein</fullName>
    </recommendedName>
</protein>
<accession>A0A7M1LG04</accession>
<gene>
    <name evidence="2" type="ORF">IMC76_08555</name>
</gene>
<evidence type="ECO:0000313" key="3">
    <source>
        <dbReference type="Proteomes" id="UP000594749"/>
    </source>
</evidence>
<dbReference type="Proteomes" id="UP000594749">
    <property type="component" value="Chromosome"/>
</dbReference>
<name>A0A7M1LG04_9BACT</name>